<evidence type="ECO:0000256" key="3">
    <source>
        <dbReference type="ARBA" id="ARBA00022472"/>
    </source>
</evidence>
<evidence type="ECO:0000256" key="12">
    <source>
        <dbReference type="ARBA" id="ARBA00046137"/>
    </source>
</evidence>
<feature type="compositionally biased region" description="Acidic residues" evidence="15">
    <location>
        <begin position="565"/>
        <end position="582"/>
    </location>
</feature>
<dbReference type="Pfam" id="PF03159">
    <property type="entry name" value="XRN_N"/>
    <property type="match status" value="1"/>
</dbReference>
<dbReference type="InterPro" id="IPR017151">
    <property type="entry name" value="Xrn2/3/4"/>
</dbReference>
<evidence type="ECO:0000256" key="6">
    <source>
        <dbReference type="ARBA" id="ARBA00022722"/>
    </source>
</evidence>
<accession>A0A2T9Z7W4</accession>
<dbReference type="Gene3D" id="1.25.40.1050">
    <property type="match status" value="1"/>
</dbReference>
<dbReference type="InterPro" id="IPR004859">
    <property type="entry name" value="Xrn1_N"/>
</dbReference>
<dbReference type="GO" id="GO:0003723">
    <property type="term" value="F:RNA binding"/>
    <property type="evidence" value="ECO:0007669"/>
    <property type="project" value="TreeGrafter"/>
</dbReference>
<dbReference type="PANTHER" id="PTHR12341">
    <property type="entry name" value="5'-&gt;3' EXORIBONUCLEASE"/>
    <property type="match status" value="1"/>
</dbReference>
<evidence type="ECO:0000313" key="19">
    <source>
        <dbReference type="Proteomes" id="UP000245609"/>
    </source>
</evidence>
<feature type="compositionally biased region" description="Basic and acidic residues" evidence="15">
    <location>
        <begin position="416"/>
        <end position="426"/>
    </location>
</feature>
<organism evidence="18 19">
    <name type="scientific">Smittium megazygosporum</name>
    <dbReference type="NCBI Taxonomy" id="133381"/>
    <lineage>
        <taxon>Eukaryota</taxon>
        <taxon>Fungi</taxon>
        <taxon>Fungi incertae sedis</taxon>
        <taxon>Zoopagomycota</taxon>
        <taxon>Kickxellomycotina</taxon>
        <taxon>Harpellomycetes</taxon>
        <taxon>Harpellales</taxon>
        <taxon>Legeriomycetaceae</taxon>
        <taxon>Smittium</taxon>
    </lineage>
</organism>
<feature type="compositionally biased region" description="Low complexity" evidence="15">
    <location>
        <begin position="1016"/>
        <end position="1045"/>
    </location>
</feature>
<evidence type="ECO:0000256" key="2">
    <source>
        <dbReference type="ARBA" id="ARBA00006994"/>
    </source>
</evidence>
<dbReference type="InterPro" id="IPR041412">
    <property type="entry name" value="Xrn1_helical"/>
</dbReference>
<evidence type="ECO:0000256" key="10">
    <source>
        <dbReference type="ARBA" id="ARBA00023163"/>
    </source>
</evidence>
<dbReference type="FunFam" id="3.40.50.12390:FF:000003">
    <property type="entry name" value="5'-3' exoribonuclease"/>
    <property type="match status" value="1"/>
</dbReference>
<evidence type="ECO:0000256" key="7">
    <source>
        <dbReference type="ARBA" id="ARBA00022801"/>
    </source>
</evidence>
<dbReference type="GO" id="GO:0004534">
    <property type="term" value="F:5'-3' RNA exonuclease activity"/>
    <property type="evidence" value="ECO:0007669"/>
    <property type="project" value="UniProtKB-UniRule"/>
</dbReference>
<dbReference type="GO" id="GO:0005634">
    <property type="term" value="C:nucleus"/>
    <property type="evidence" value="ECO:0007669"/>
    <property type="project" value="UniProtKB-SubCell"/>
</dbReference>
<evidence type="ECO:0000256" key="11">
    <source>
        <dbReference type="ARBA" id="ARBA00023242"/>
    </source>
</evidence>
<feature type="region of interest" description="Disordered" evidence="15">
    <location>
        <begin position="416"/>
        <end position="460"/>
    </location>
</feature>
<feature type="region of interest" description="Disordered" evidence="15">
    <location>
        <begin position="482"/>
        <end position="620"/>
    </location>
</feature>
<feature type="domain" description="Xrn1 helical" evidence="17">
    <location>
        <begin position="332"/>
        <end position="473"/>
    </location>
</feature>
<dbReference type="InterPro" id="IPR027073">
    <property type="entry name" value="5_3_exoribonuclease"/>
</dbReference>
<dbReference type="Proteomes" id="UP000245609">
    <property type="component" value="Unassembled WGS sequence"/>
</dbReference>
<feature type="coiled-coil region" evidence="14">
    <location>
        <begin position="122"/>
        <end position="152"/>
    </location>
</feature>
<comment type="function">
    <text evidence="12">Possesses 5'-&gt;3' exoribonuclease activity. Required for the processing of nuclear mRNA and rRNA precursors. May promote the termination of transcription by RNA polymerase II. Essential for vegetative cell growth and chromosome segregation.</text>
</comment>
<keyword evidence="8 13" id="KW-0269">Exonuclease</keyword>
<keyword evidence="3" id="KW-0806">Transcription termination</keyword>
<feature type="compositionally biased region" description="Polar residues" evidence="15">
    <location>
        <begin position="490"/>
        <end position="509"/>
    </location>
</feature>
<dbReference type="GO" id="GO:0006353">
    <property type="term" value="P:DNA-templated transcription termination"/>
    <property type="evidence" value="ECO:0007669"/>
    <property type="project" value="UniProtKB-KW"/>
</dbReference>
<evidence type="ECO:0000256" key="13">
    <source>
        <dbReference type="PIRNR" id="PIRNR037239"/>
    </source>
</evidence>
<feature type="compositionally biased region" description="Polar residues" evidence="15">
    <location>
        <begin position="1046"/>
        <end position="1085"/>
    </location>
</feature>
<keyword evidence="7 13" id="KW-0378">Hydrolase</keyword>
<evidence type="ECO:0000256" key="4">
    <source>
        <dbReference type="ARBA" id="ARBA00022552"/>
    </source>
</evidence>
<comment type="caution">
    <text evidence="18">The sequence shown here is derived from an EMBL/GenBank/DDBJ whole genome shotgun (WGS) entry which is preliminary data.</text>
</comment>
<dbReference type="PANTHER" id="PTHR12341:SF41">
    <property type="entry name" value="5'-3' EXORIBONUCLEASE 2"/>
    <property type="match status" value="1"/>
</dbReference>
<dbReference type="Gene3D" id="3.40.50.12390">
    <property type="match status" value="2"/>
</dbReference>
<dbReference type="AlphaFoldDB" id="A0A2T9Z7W4"/>
<dbReference type="FunFam" id="1.25.40.1050:FF:000002">
    <property type="entry name" value="5'-3' exoribonuclease"/>
    <property type="match status" value="1"/>
</dbReference>
<dbReference type="GO" id="GO:0006364">
    <property type="term" value="P:rRNA processing"/>
    <property type="evidence" value="ECO:0007669"/>
    <property type="project" value="UniProtKB-KW"/>
</dbReference>
<feature type="compositionally biased region" description="Polar residues" evidence="15">
    <location>
        <begin position="427"/>
        <end position="460"/>
    </location>
</feature>
<feature type="region of interest" description="Disordered" evidence="15">
    <location>
        <begin position="981"/>
        <end position="1117"/>
    </location>
</feature>
<keyword evidence="14" id="KW-0175">Coiled coil</keyword>
<dbReference type="CDD" id="cd18673">
    <property type="entry name" value="PIN_XRN1-2-like"/>
    <property type="match status" value="1"/>
</dbReference>
<evidence type="ECO:0000259" key="16">
    <source>
        <dbReference type="Pfam" id="PF03159"/>
    </source>
</evidence>
<gene>
    <name evidence="18" type="ORF">BB560_004917</name>
</gene>
<comment type="similarity">
    <text evidence="2 13">Belongs to the 5'-3' exonuclease family. XRN2/RAT1 subfamily.</text>
</comment>
<dbReference type="PIRSF" id="PIRSF037239">
    <property type="entry name" value="Exonuclease_Xrn2"/>
    <property type="match status" value="1"/>
</dbReference>
<dbReference type="GO" id="GO:0006397">
    <property type="term" value="P:mRNA processing"/>
    <property type="evidence" value="ECO:0007669"/>
    <property type="project" value="UniProtKB-UniRule"/>
</dbReference>
<comment type="function">
    <text evidence="13">Possesses 5'-&gt;3' exoribonuclease activity. May promote termination of transcription by RNA polymerase II.</text>
</comment>
<keyword evidence="11" id="KW-0539">Nucleus</keyword>
<evidence type="ECO:0000313" key="18">
    <source>
        <dbReference type="EMBL" id="PVV00689.1"/>
    </source>
</evidence>
<evidence type="ECO:0000256" key="9">
    <source>
        <dbReference type="ARBA" id="ARBA00023015"/>
    </source>
</evidence>
<evidence type="ECO:0000256" key="1">
    <source>
        <dbReference type="ARBA" id="ARBA00004123"/>
    </source>
</evidence>
<reference evidence="18 19" key="1">
    <citation type="journal article" date="2018" name="MBio">
        <title>Comparative Genomics Reveals the Core Gene Toolbox for the Fungus-Insect Symbiosis.</title>
        <authorList>
            <person name="Wang Y."/>
            <person name="Stata M."/>
            <person name="Wang W."/>
            <person name="Stajich J.E."/>
            <person name="White M.M."/>
            <person name="Moncalvo J.M."/>
        </authorList>
    </citation>
    <scope>NUCLEOTIDE SEQUENCE [LARGE SCALE GENOMIC DNA]</scope>
    <source>
        <strain evidence="18 19">SC-DP-2</strain>
    </source>
</reference>
<evidence type="ECO:0000256" key="8">
    <source>
        <dbReference type="ARBA" id="ARBA00022839"/>
    </source>
</evidence>
<keyword evidence="19" id="KW-1185">Reference proteome</keyword>
<evidence type="ECO:0000259" key="17">
    <source>
        <dbReference type="Pfam" id="PF17846"/>
    </source>
</evidence>
<keyword evidence="9" id="KW-0805">Transcription regulation</keyword>
<dbReference type="FunFam" id="3.40.50.12390:FF:000005">
    <property type="entry name" value="5'-3' exoribonuclease 2"/>
    <property type="match status" value="1"/>
</dbReference>
<dbReference type="EMBL" id="MBFS01001722">
    <property type="protein sequence ID" value="PVV00689.1"/>
    <property type="molecule type" value="Genomic_DNA"/>
</dbReference>
<feature type="compositionally biased region" description="Polar residues" evidence="15">
    <location>
        <begin position="542"/>
        <end position="555"/>
    </location>
</feature>
<dbReference type="OrthoDB" id="372487at2759"/>
<evidence type="ECO:0000256" key="5">
    <source>
        <dbReference type="ARBA" id="ARBA00022664"/>
    </source>
</evidence>
<comment type="subcellular location">
    <subcellularLocation>
        <location evidence="1">Nucleus</location>
    </subcellularLocation>
</comment>
<keyword evidence="6 13" id="KW-0540">Nuclease</keyword>
<proteinExistence type="inferred from homology"/>
<dbReference type="EC" id="3.1.13.-" evidence="13"/>
<sequence>MGVPAFYRWLINKYPKVETPAVEESPTVIDGFEIPVDTSKPNPNGFEIDNLYLDMNGIVHPCCHPQDKPAPETEDEMYFEVFKCLDRVFNLVRPRKTIYMALDGVAPRAKMNQQRSRRFRTAQEAKLEKIKKEQLMKDHNEATNGSAQLEKEPWDSNCITPGTPFMEKLARALRYYVAEKLNTEPTWSSINVIISDSNVPGEGEHKLMEFIRNQRLSKDYNPNTSHCIYGLDADLIMLALATHEPHFKILRDDVNWESNSKSGCRKCGEKTHIAKFCNASELMQNMYKQNKKSQALPFVFCNIDILREYLALQLLPPKGFRNTWNVQKGPVINLERAIDDWVFLCYFVGNDFLPHLPSLEIREGALDKIVNIWKSLMFSMGDYVTNNGVVNLCNLQEIMKKLSVVEATTFANRKSREDMFNQRDNFKNNSTSNPEQLTPFNNTAPPKSTPISENASIKNVNDSNRNVAKKLKDILLESDSDQDSLKIDNTEPTPVSQSKDSQVSPTNNHNNRKRKLPGSPTESDENDTDDNNHLSKTHKPSESNQSPALSDQNQVSEDQSNNSDESSESDGSEPEDDIEEELLSGTTHIEETDEQLDSDNVPETLDEELGPDTLDLSKEDPEKLNGNVILDAEDSLELINRVDNVRLWEEGYKGRYYESKFQISENNSPEISQIVKSYVEGLCWVLQYYYKGCVSWGWYYPYHYAPLASDFLHLEDYDIHFELGAPLKPFEQLMSVLPAASKSNLPEPFANLMEDGNSSILDFYPETFKVDLNGKRYSWQGVALLPFIDEKRLIEALEPLQDQLTESEIARNSLGYSVVRVSAANSIADKLNQLYGKTSEAELIICYNHEFHIEGKFEKDESFIPHTTFVCPIVGFGKYDIEQDTSVSAKIDLIHNNNNSENQPSVVAVNKHNQDLFSKCPTVSLIKGVTLPPPRLNKADQEFVFTRGKSGYRGRIRGNNYGNNRDFSHFYRQQGNDVYYDRGYSSRGGHNDGDSSGYGDYQPNKYEPFYGKFPEQNNHNNYNNRPQRPYQQNYNQHQNYRPNQNSNYRGNQNGQYRPNNRNFNSQGPRPQRPQMSFNNDANSRYNYGPGRRPNMNQNQYDQRTQNNYRNNRGNYRR</sequence>
<feature type="domain" description="Xrn1 helical" evidence="17">
    <location>
        <begin position="553"/>
        <end position="913"/>
    </location>
</feature>
<evidence type="ECO:0000256" key="15">
    <source>
        <dbReference type="SAM" id="MobiDB-lite"/>
    </source>
</evidence>
<feature type="domain" description="Xrn1 N-terminal" evidence="16">
    <location>
        <begin position="1"/>
        <end position="252"/>
    </location>
</feature>
<protein>
    <recommendedName>
        <fullName evidence="13">5'-3' exoribonuclease</fullName>
        <ecNumber evidence="13">3.1.13.-</ecNumber>
    </recommendedName>
</protein>
<dbReference type="STRING" id="133381.A0A2T9Z7W4"/>
<keyword evidence="4" id="KW-0698">rRNA processing</keyword>
<dbReference type="Pfam" id="PF17846">
    <property type="entry name" value="XRN_M"/>
    <property type="match status" value="2"/>
</dbReference>
<keyword evidence="10" id="KW-0804">Transcription</keyword>
<keyword evidence="5 13" id="KW-0507">mRNA processing</keyword>
<name>A0A2T9Z7W4_9FUNG</name>
<feature type="compositionally biased region" description="Low complexity" evidence="15">
    <location>
        <begin position="1096"/>
        <end position="1117"/>
    </location>
</feature>
<dbReference type="GO" id="GO:0000956">
    <property type="term" value="P:nuclear-transcribed mRNA catabolic process"/>
    <property type="evidence" value="ECO:0007669"/>
    <property type="project" value="TreeGrafter"/>
</dbReference>
<evidence type="ECO:0000256" key="14">
    <source>
        <dbReference type="SAM" id="Coils"/>
    </source>
</evidence>